<dbReference type="EMBL" id="CP036290">
    <property type="protein sequence ID" value="QDU83104.1"/>
    <property type="molecule type" value="Genomic_DNA"/>
</dbReference>
<dbReference type="NCBIfam" id="TIGR00730">
    <property type="entry name" value="Rossman fold protein, TIGR00730 family"/>
    <property type="match status" value="1"/>
</dbReference>
<organism evidence="4 5">
    <name type="scientific">Rohdeia mirabilis</name>
    <dbReference type="NCBI Taxonomy" id="2528008"/>
    <lineage>
        <taxon>Bacteria</taxon>
        <taxon>Pseudomonadati</taxon>
        <taxon>Planctomycetota</taxon>
        <taxon>Planctomycetia</taxon>
        <taxon>Planctomycetia incertae sedis</taxon>
        <taxon>Rohdeia</taxon>
    </lineage>
</organism>
<dbReference type="InterPro" id="IPR005269">
    <property type="entry name" value="LOG"/>
</dbReference>
<name>A0A518CV74_9BACT</name>
<dbReference type="AlphaFoldDB" id="A0A518CV74"/>
<protein>
    <recommendedName>
        <fullName evidence="3">Cytokinin riboside 5'-monophosphate phosphoribohydrolase</fullName>
        <ecNumber evidence="3">3.2.2.n1</ecNumber>
    </recommendedName>
</protein>
<comment type="catalytic activity">
    <reaction evidence="1">
        <text>AMP + H2O = D-ribose 5-phosphate + adenine</text>
        <dbReference type="Rhea" id="RHEA:20129"/>
        <dbReference type="ChEBI" id="CHEBI:15377"/>
        <dbReference type="ChEBI" id="CHEBI:16708"/>
        <dbReference type="ChEBI" id="CHEBI:78346"/>
        <dbReference type="ChEBI" id="CHEBI:456215"/>
        <dbReference type="EC" id="3.2.2.4"/>
    </reaction>
</comment>
<sequence length="191" mass="19948">MTHHITVFAASADGVHAEYLEAARALGRGIAERGWTLTWGGGRNGLMGAVSSAARAAGGEVRGVILDRFVHMGVQCEATLDMEVVADMRARKAGLDMKCDAIVALPGGLGTLDEVAEMLCFKQLGIHAKPIVLVDTRGYWSPLLATLEHAVQEGFVREGLSGAVVVAATPHEALAEIERAFDAAAGASGSR</sequence>
<proteinExistence type="inferred from homology"/>
<evidence type="ECO:0000256" key="1">
    <source>
        <dbReference type="ARBA" id="ARBA00000274"/>
    </source>
</evidence>
<dbReference type="EC" id="3.2.2.n1" evidence="3"/>
<dbReference type="Gene3D" id="3.40.50.450">
    <property type="match status" value="1"/>
</dbReference>
<dbReference type="GO" id="GO:0009691">
    <property type="term" value="P:cytokinin biosynthetic process"/>
    <property type="evidence" value="ECO:0007669"/>
    <property type="project" value="UniProtKB-UniRule"/>
</dbReference>
<dbReference type="SUPFAM" id="SSF102405">
    <property type="entry name" value="MCP/YpsA-like"/>
    <property type="match status" value="1"/>
</dbReference>
<dbReference type="GO" id="GO:0008714">
    <property type="term" value="F:AMP nucleosidase activity"/>
    <property type="evidence" value="ECO:0007669"/>
    <property type="project" value="UniProtKB-EC"/>
</dbReference>
<dbReference type="RefSeq" id="WP_419186173.1">
    <property type="nucleotide sequence ID" value="NZ_CP036290.1"/>
</dbReference>
<dbReference type="PANTHER" id="PTHR31223:SF70">
    <property type="entry name" value="LOG FAMILY PROTEIN YJL055W"/>
    <property type="match status" value="1"/>
</dbReference>
<evidence type="ECO:0000256" key="2">
    <source>
        <dbReference type="ARBA" id="ARBA00006763"/>
    </source>
</evidence>
<dbReference type="PANTHER" id="PTHR31223">
    <property type="entry name" value="LOG FAMILY PROTEIN YJL055W"/>
    <property type="match status" value="1"/>
</dbReference>
<reference evidence="4 5" key="1">
    <citation type="submission" date="2019-02" db="EMBL/GenBank/DDBJ databases">
        <title>Deep-cultivation of Planctomycetes and their phenomic and genomic characterization uncovers novel biology.</title>
        <authorList>
            <person name="Wiegand S."/>
            <person name="Jogler M."/>
            <person name="Boedeker C."/>
            <person name="Pinto D."/>
            <person name="Vollmers J."/>
            <person name="Rivas-Marin E."/>
            <person name="Kohn T."/>
            <person name="Peeters S.H."/>
            <person name="Heuer A."/>
            <person name="Rast P."/>
            <person name="Oberbeckmann S."/>
            <person name="Bunk B."/>
            <person name="Jeske O."/>
            <person name="Meyerdierks A."/>
            <person name="Storesund J.E."/>
            <person name="Kallscheuer N."/>
            <person name="Luecker S."/>
            <person name="Lage O.M."/>
            <person name="Pohl T."/>
            <person name="Merkel B.J."/>
            <person name="Hornburger P."/>
            <person name="Mueller R.-W."/>
            <person name="Bruemmer F."/>
            <person name="Labrenz M."/>
            <person name="Spormann A.M."/>
            <person name="Op den Camp H."/>
            <person name="Overmann J."/>
            <person name="Amann R."/>
            <person name="Jetten M.S.M."/>
            <person name="Mascher T."/>
            <person name="Medema M.H."/>
            <person name="Devos D.P."/>
            <person name="Kaster A.-K."/>
            <person name="Ovreas L."/>
            <person name="Rohde M."/>
            <person name="Galperin M.Y."/>
            <person name="Jogler C."/>
        </authorList>
    </citation>
    <scope>NUCLEOTIDE SEQUENCE [LARGE SCALE GENOMIC DNA]</scope>
    <source>
        <strain evidence="4 5">Pla163</strain>
    </source>
</reference>
<gene>
    <name evidence="4" type="primary">fas6</name>
    <name evidence="4" type="ORF">Pla163_02000</name>
</gene>
<evidence type="ECO:0000256" key="3">
    <source>
        <dbReference type="RuleBase" id="RU363015"/>
    </source>
</evidence>
<dbReference type="Pfam" id="PF03641">
    <property type="entry name" value="Lysine_decarbox"/>
    <property type="match status" value="1"/>
</dbReference>
<accession>A0A518CV74</accession>
<dbReference type="GO" id="GO:0005829">
    <property type="term" value="C:cytosol"/>
    <property type="evidence" value="ECO:0007669"/>
    <property type="project" value="TreeGrafter"/>
</dbReference>
<keyword evidence="5" id="KW-1185">Reference proteome</keyword>
<keyword evidence="3" id="KW-0203">Cytokinin biosynthesis</keyword>
<keyword evidence="3" id="KW-0378">Hydrolase</keyword>
<comment type="similarity">
    <text evidence="2 3">Belongs to the LOG family.</text>
</comment>
<dbReference type="Proteomes" id="UP000319342">
    <property type="component" value="Chromosome"/>
</dbReference>
<dbReference type="InterPro" id="IPR031100">
    <property type="entry name" value="LOG_fam"/>
</dbReference>
<evidence type="ECO:0000313" key="4">
    <source>
        <dbReference type="EMBL" id="QDU83104.1"/>
    </source>
</evidence>
<evidence type="ECO:0000313" key="5">
    <source>
        <dbReference type="Proteomes" id="UP000319342"/>
    </source>
</evidence>